<evidence type="ECO:0000259" key="8">
    <source>
        <dbReference type="PROSITE" id="PS52027"/>
    </source>
</evidence>
<dbReference type="PANTHER" id="PTHR14649">
    <property type="entry name" value="ZINC FINGER C2HC DOMAIN-CONTAINING PROTEIN 1C"/>
    <property type="match status" value="1"/>
</dbReference>
<feature type="region of interest" description="Disordered" evidence="7">
    <location>
        <begin position="344"/>
        <end position="409"/>
    </location>
</feature>
<name>A0ABD0WXY1_UMBPY</name>
<dbReference type="AlphaFoldDB" id="A0ABD0WXY1"/>
<organism evidence="9 10">
    <name type="scientific">Umbra pygmaea</name>
    <name type="common">Eastern mudminnow</name>
    <dbReference type="NCBI Taxonomy" id="75934"/>
    <lineage>
        <taxon>Eukaryota</taxon>
        <taxon>Metazoa</taxon>
        <taxon>Chordata</taxon>
        <taxon>Craniata</taxon>
        <taxon>Vertebrata</taxon>
        <taxon>Euteleostomi</taxon>
        <taxon>Actinopterygii</taxon>
        <taxon>Neopterygii</taxon>
        <taxon>Teleostei</taxon>
        <taxon>Protacanthopterygii</taxon>
        <taxon>Esociformes</taxon>
        <taxon>Umbridae</taxon>
        <taxon>Umbra</taxon>
    </lineage>
</organism>
<gene>
    <name evidence="9" type="ORF">UPYG_G00222800</name>
</gene>
<keyword evidence="5" id="KW-0175">Coiled coil</keyword>
<evidence type="ECO:0000256" key="5">
    <source>
        <dbReference type="ARBA" id="ARBA00023054"/>
    </source>
</evidence>
<feature type="domain" description="C2HC/C3H-type" evidence="8">
    <location>
        <begin position="428"/>
        <end position="457"/>
    </location>
</feature>
<evidence type="ECO:0000256" key="6">
    <source>
        <dbReference type="PROSITE-ProRule" id="PRU01371"/>
    </source>
</evidence>
<dbReference type="InterPro" id="IPR049899">
    <property type="entry name" value="Znf_C2HC_C3H"/>
</dbReference>
<dbReference type="InterPro" id="IPR026104">
    <property type="entry name" value="ZNF_C2HC_dom_1C"/>
</dbReference>
<feature type="region of interest" description="Disordered" evidence="7">
    <location>
        <begin position="167"/>
        <end position="197"/>
    </location>
</feature>
<feature type="compositionally biased region" description="Basic and acidic residues" evidence="7">
    <location>
        <begin position="344"/>
        <end position="364"/>
    </location>
</feature>
<feature type="domain" description="C2HC/C3H-type" evidence="8">
    <location>
        <begin position="527"/>
        <end position="556"/>
    </location>
</feature>
<evidence type="ECO:0000256" key="7">
    <source>
        <dbReference type="SAM" id="MobiDB-lite"/>
    </source>
</evidence>
<proteinExistence type="inferred from homology"/>
<keyword evidence="10" id="KW-1185">Reference proteome</keyword>
<feature type="region of interest" description="Disordered" evidence="7">
    <location>
        <begin position="261"/>
        <end position="303"/>
    </location>
</feature>
<dbReference type="GO" id="GO:0008270">
    <property type="term" value="F:zinc ion binding"/>
    <property type="evidence" value="ECO:0007669"/>
    <property type="project" value="UniProtKB-KW"/>
</dbReference>
<keyword evidence="2" id="KW-0479">Metal-binding</keyword>
<feature type="compositionally biased region" description="Polar residues" evidence="7">
    <location>
        <begin position="15"/>
        <end position="28"/>
    </location>
</feature>
<dbReference type="PROSITE" id="PS52027">
    <property type="entry name" value="ZF_C2HC_C3H"/>
    <property type="match status" value="2"/>
</dbReference>
<evidence type="ECO:0000256" key="3">
    <source>
        <dbReference type="ARBA" id="ARBA00022771"/>
    </source>
</evidence>
<dbReference type="PANTHER" id="PTHR14649:SF1">
    <property type="entry name" value="ZINC FINGER C2HC DOMAIN-CONTAINING PROTEIN 1C"/>
    <property type="match status" value="1"/>
</dbReference>
<keyword evidence="4" id="KW-0862">Zinc</keyword>
<feature type="region of interest" description="Disordered" evidence="7">
    <location>
        <begin position="15"/>
        <end position="45"/>
    </location>
</feature>
<feature type="region of interest" description="Disordered" evidence="7">
    <location>
        <begin position="110"/>
        <end position="140"/>
    </location>
</feature>
<evidence type="ECO:0000256" key="1">
    <source>
        <dbReference type="ARBA" id="ARBA00010843"/>
    </source>
</evidence>
<dbReference type="Pfam" id="PF13913">
    <property type="entry name" value="zf-C2HC_2"/>
    <property type="match status" value="2"/>
</dbReference>
<feature type="compositionally biased region" description="Basic and acidic residues" evidence="7">
    <location>
        <begin position="32"/>
        <end position="45"/>
    </location>
</feature>
<accession>A0ABD0WXY1</accession>
<dbReference type="EMBL" id="JAGEUA010000007">
    <property type="protein sequence ID" value="KAL0969117.1"/>
    <property type="molecule type" value="Genomic_DNA"/>
</dbReference>
<evidence type="ECO:0000256" key="2">
    <source>
        <dbReference type="ARBA" id="ARBA00022723"/>
    </source>
</evidence>
<protein>
    <recommendedName>
        <fullName evidence="8">C2HC/C3H-type domain-containing protein</fullName>
    </recommendedName>
</protein>
<keyword evidence="3 6" id="KW-0863">Zinc-finger</keyword>
<reference evidence="9 10" key="1">
    <citation type="submission" date="2024-06" db="EMBL/GenBank/DDBJ databases">
        <authorList>
            <person name="Pan Q."/>
            <person name="Wen M."/>
            <person name="Jouanno E."/>
            <person name="Zahm M."/>
            <person name="Klopp C."/>
            <person name="Cabau C."/>
            <person name="Louis A."/>
            <person name="Berthelot C."/>
            <person name="Parey E."/>
            <person name="Roest Crollius H."/>
            <person name="Montfort J."/>
            <person name="Robinson-Rechavi M."/>
            <person name="Bouchez O."/>
            <person name="Lampietro C."/>
            <person name="Lopez Roques C."/>
            <person name="Donnadieu C."/>
            <person name="Postlethwait J."/>
            <person name="Bobe J."/>
            <person name="Verreycken H."/>
            <person name="Guiguen Y."/>
        </authorList>
    </citation>
    <scope>NUCLEOTIDE SEQUENCE [LARGE SCALE GENOMIC DNA]</scope>
    <source>
        <strain evidence="9">Up_M1</strain>
        <tissue evidence="9">Testis</tissue>
    </source>
</reference>
<comment type="caution">
    <text evidence="9">The sequence shown here is derived from an EMBL/GenBank/DDBJ whole genome shotgun (WGS) entry which is preliminary data.</text>
</comment>
<evidence type="ECO:0000313" key="9">
    <source>
        <dbReference type="EMBL" id="KAL0969117.1"/>
    </source>
</evidence>
<comment type="similarity">
    <text evidence="1">Belongs to the ZC2HC1 family.</text>
</comment>
<evidence type="ECO:0000313" key="10">
    <source>
        <dbReference type="Proteomes" id="UP001557470"/>
    </source>
</evidence>
<evidence type="ECO:0000256" key="4">
    <source>
        <dbReference type="ARBA" id="ARBA00022833"/>
    </source>
</evidence>
<sequence length="564" mass="66791">MTTIKDCQKPYFQDTVNQSTNSLQSRTHISAKKKDGYPEEPSRIASERKACRVDGPFPLKPVYHKRTLNIDRLNNKDVALKPNEFQRLPLHISSTSRADSEYTGRIGIMSHKNPAEDPCPPFEDKTNNTRASGYQHSNEERRMAKKIDMSKLQLEEKLLKTIREMHQREGADSDNNTKRTERYFRRPMEKEKQRMENKISSIEQRREMERDQEMERRERILMRDKRLENIELQRQEKEVMNRERRDKRSLAEEWESLRRMERQRVNKPESSRDERRTQKHCEGEQKEERSRRGEERAKNTYLNLEREKQDTDWARLKMSESNRWQKEEEQLQEMVEKDIGWKNKRERSSRERYLSEDDERRDMSHSGLDQGGQLKSAHRSVPGSSSSIHSRRKMKEASHISPSVHPQSRCLPPVEFSPVETANGASIQLIPCRICQRKFAAERLEKHRKVCEKMQQSSRKVFDSSRYRAQGTDLEEFMKTNSRSKTPELKKSNWRQKHETLIRNMRQGRVPAAGALQTQPTIQDNDDYVTCPHCARRFAPGPAERHIPKCLNIKCRPPPPCHHR</sequence>
<dbReference type="Proteomes" id="UP001557470">
    <property type="component" value="Unassembled WGS sequence"/>
</dbReference>
<dbReference type="Gene3D" id="3.30.160.60">
    <property type="entry name" value="Classic Zinc Finger"/>
    <property type="match status" value="1"/>
</dbReference>